<dbReference type="AlphaFoldDB" id="A0AAP0BE72"/>
<proteinExistence type="predicted"/>
<comment type="caution">
    <text evidence="3">The sequence shown here is derived from an EMBL/GenBank/DDBJ whole genome shotgun (WGS) entry which is preliminary data.</text>
</comment>
<feature type="coiled-coil region" evidence="1">
    <location>
        <begin position="59"/>
        <end position="114"/>
    </location>
</feature>
<dbReference type="PANTHER" id="PTHR34778">
    <property type="entry name" value="OS02G0580700 PROTEIN"/>
    <property type="match status" value="1"/>
</dbReference>
<evidence type="ECO:0000256" key="1">
    <source>
        <dbReference type="SAM" id="Coils"/>
    </source>
</evidence>
<reference evidence="3 4" key="1">
    <citation type="journal article" date="2022" name="Nat. Plants">
        <title>Genomes of leafy and leafless Platanthera orchids illuminate the evolution of mycoheterotrophy.</title>
        <authorList>
            <person name="Li M.H."/>
            <person name="Liu K.W."/>
            <person name="Li Z."/>
            <person name="Lu H.C."/>
            <person name="Ye Q.L."/>
            <person name="Zhang D."/>
            <person name="Wang J.Y."/>
            <person name="Li Y.F."/>
            <person name="Zhong Z.M."/>
            <person name="Liu X."/>
            <person name="Yu X."/>
            <person name="Liu D.K."/>
            <person name="Tu X.D."/>
            <person name="Liu B."/>
            <person name="Hao Y."/>
            <person name="Liao X.Y."/>
            <person name="Jiang Y.T."/>
            <person name="Sun W.H."/>
            <person name="Chen J."/>
            <person name="Chen Y.Q."/>
            <person name="Ai Y."/>
            <person name="Zhai J.W."/>
            <person name="Wu S.S."/>
            <person name="Zhou Z."/>
            <person name="Hsiao Y.Y."/>
            <person name="Wu W.L."/>
            <person name="Chen Y.Y."/>
            <person name="Lin Y.F."/>
            <person name="Hsu J.L."/>
            <person name="Li C.Y."/>
            <person name="Wang Z.W."/>
            <person name="Zhao X."/>
            <person name="Zhong W.Y."/>
            <person name="Ma X.K."/>
            <person name="Ma L."/>
            <person name="Huang J."/>
            <person name="Chen G.Z."/>
            <person name="Huang M.Z."/>
            <person name="Huang L."/>
            <person name="Peng D.H."/>
            <person name="Luo Y.B."/>
            <person name="Zou S.Q."/>
            <person name="Chen S.P."/>
            <person name="Lan S."/>
            <person name="Tsai W.C."/>
            <person name="Van de Peer Y."/>
            <person name="Liu Z.J."/>
        </authorList>
    </citation>
    <scope>NUCLEOTIDE SEQUENCE [LARGE SCALE GENOMIC DNA]</scope>
    <source>
        <strain evidence="3">Lor287</strain>
    </source>
</reference>
<dbReference type="EMBL" id="JBBWWQ010000011">
    <property type="protein sequence ID" value="KAK8936237.1"/>
    <property type="molecule type" value="Genomic_DNA"/>
</dbReference>
<evidence type="ECO:0000313" key="4">
    <source>
        <dbReference type="Proteomes" id="UP001418222"/>
    </source>
</evidence>
<name>A0AAP0BE72_9ASPA</name>
<keyword evidence="4" id="KW-1185">Reference proteome</keyword>
<keyword evidence="1" id="KW-0175">Coiled coil</keyword>
<protein>
    <submittedName>
        <fullName evidence="3">Uncharacterized protein</fullName>
    </submittedName>
</protein>
<gene>
    <name evidence="3" type="ORF">KSP39_PZI013486</name>
</gene>
<dbReference type="Proteomes" id="UP001418222">
    <property type="component" value="Unassembled WGS sequence"/>
</dbReference>
<feature type="compositionally biased region" description="Basic and acidic residues" evidence="2">
    <location>
        <begin position="493"/>
        <end position="506"/>
    </location>
</feature>
<evidence type="ECO:0000313" key="3">
    <source>
        <dbReference type="EMBL" id="KAK8936237.1"/>
    </source>
</evidence>
<organism evidence="3 4">
    <name type="scientific">Platanthera zijinensis</name>
    <dbReference type="NCBI Taxonomy" id="2320716"/>
    <lineage>
        <taxon>Eukaryota</taxon>
        <taxon>Viridiplantae</taxon>
        <taxon>Streptophyta</taxon>
        <taxon>Embryophyta</taxon>
        <taxon>Tracheophyta</taxon>
        <taxon>Spermatophyta</taxon>
        <taxon>Magnoliopsida</taxon>
        <taxon>Liliopsida</taxon>
        <taxon>Asparagales</taxon>
        <taxon>Orchidaceae</taxon>
        <taxon>Orchidoideae</taxon>
        <taxon>Orchideae</taxon>
        <taxon>Orchidinae</taxon>
        <taxon>Platanthera</taxon>
    </lineage>
</organism>
<evidence type="ECO:0000256" key="2">
    <source>
        <dbReference type="SAM" id="MobiDB-lite"/>
    </source>
</evidence>
<sequence>MEEDAEKMAALKKAYADIIFNTAKESAARILVAERRALGFQQSLFAAKEEALATILRLKAIMEDKIRGAEKAARSQEKKIEELELQLGEAEDTIVDLREELKRVREELTMMKDVSDQPLSDGNINDSNMVCNKIVKEASADNLDEPGNMLTNDDNMITLSQKIADTRRFHLQNAATAQYPKDFSMWKSKVPELYRNGYTQRIHALEQNSTSKGHFGEINGLHSYSTCEPHISVAEKLGIAFKSDSLKSGKTLEPGQVPHYGGEDHVKLFNKASPKKQRALYNQSNSLSGGIFSDKYKSWASSSMLTVHDKQNENEAPKEVPSASIPASTEIDEIIEEKTTGGDASTLISSQCKLGTYIKKDMGIKNCTERLTWESVKKKQNPSVCDNELTQNFLQISEDVKDPLLSRSVSKTVGHPSSRSIQKDLVDRIEMVAASREEVDNAAENPENCVAVEPGTKDTSTWTAQTGTDRFLKYTFQRKRKRGCSPINSDVEFPEKKPTLKPKPVDKQTSLSVPLKSSVATDLPRNNRRVVQVARQLISLSEKRW</sequence>
<feature type="region of interest" description="Disordered" evidence="2">
    <location>
        <begin position="487"/>
        <end position="513"/>
    </location>
</feature>
<dbReference type="PANTHER" id="PTHR34778:SF2">
    <property type="entry name" value="OS02G0580700 PROTEIN"/>
    <property type="match status" value="1"/>
</dbReference>
<accession>A0AAP0BE72</accession>